<evidence type="ECO:0000313" key="3">
    <source>
        <dbReference type="Proteomes" id="UP000254601"/>
    </source>
</evidence>
<dbReference type="AlphaFoldDB" id="A0A380MRP5"/>
<keyword evidence="1" id="KW-1133">Transmembrane helix</keyword>
<dbReference type="Proteomes" id="UP000254601">
    <property type="component" value="Unassembled WGS sequence"/>
</dbReference>
<gene>
    <name evidence="2" type="ORF">NCTC13337_01188</name>
</gene>
<evidence type="ECO:0000313" key="2">
    <source>
        <dbReference type="EMBL" id="SUO95270.1"/>
    </source>
</evidence>
<keyword evidence="1" id="KW-0812">Transmembrane</keyword>
<feature type="transmembrane region" description="Helical" evidence="1">
    <location>
        <begin position="12"/>
        <end position="35"/>
    </location>
</feature>
<organism evidence="2 3">
    <name type="scientific">Suttonella ornithocola</name>
    <dbReference type="NCBI Taxonomy" id="279832"/>
    <lineage>
        <taxon>Bacteria</taxon>
        <taxon>Pseudomonadati</taxon>
        <taxon>Pseudomonadota</taxon>
        <taxon>Gammaproteobacteria</taxon>
        <taxon>Cardiobacteriales</taxon>
        <taxon>Cardiobacteriaceae</taxon>
        <taxon>Suttonella</taxon>
    </lineage>
</organism>
<sequence>MKNEQIDNKRFTLVIGAIYLAIMLFGGAAFITALAKFL</sequence>
<proteinExistence type="predicted"/>
<accession>A0A380MRP5</accession>
<evidence type="ECO:0000256" key="1">
    <source>
        <dbReference type="SAM" id="Phobius"/>
    </source>
</evidence>
<name>A0A380MRP5_9GAMM</name>
<protein>
    <submittedName>
        <fullName evidence="2">Uncharacterized protein</fullName>
    </submittedName>
</protein>
<keyword evidence="3" id="KW-1185">Reference proteome</keyword>
<dbReference type="EMBL" id="UHIC01000001">
    <property type="protein sequence ID" value="SUO95270.1"/>
    <property type="molecule type" value="Genomic_DNA"/>
</dbReference>
<reference evidence="2 3" key="1">
    <citation type="submission" date="2018-06" db="EMBL/GenBank/DDBJ databases">
        <authorList>
            <consortium name="Pathogen Informatics"/>
            <person name="Doyle S."/>
        </authorList>
    </citation>
    <scope>NUCLEOTIDE SEQUENCE [LARGE SCALE GENOMIC DNA]</scope>
    <source>
        <strain evidence="2 3">NCTC13337</strain>
    </source>
</reference>
<keyword evidence="1" id="KW-0472">Membrane</keyword>